<dbReference type="SUPFAM" id="SSF55874">
    <property type="entry name" value="ATPase domain of HSP90 chaperone/DNA topoisomerase II/histidine kinase"/>
    <property type="match status" value="1"/>
</dbReference>
<keyword evidence="7" id="KW-1185">Reference proteome</keyword>
<evidence type="ECO:0000259" key="5">
    <source>
        <dbReference type="PROSITE" id="PS50109"/>
    </source>
</evidence>
<evidence type="ECO:0000313" key="6">
    <source>
        <dbReference type="EMBL" id="GIF56386.1"/>
    </source>
</evidence>
<protein>
    <recommendedName>
        <fullName evidence="5">Histidine kinase domain-containing protein</fullName>
    </recommendedName>
</protein>
<name>A0ABQ4C0T3_9ACTN</name>
<evidence type="ECO:0000256" key="3">
    <source>
        <dbReference type="ARBA" id="ARBA00023012"/>
    </source>
</evidence>
<keyword evidence="4" id="KW-0812">Transmembrane</keyword>
<dbReference type="InterPro" id="IPR005467">
    <property type="entry name" value="His_kinase_dom"/>
</dbReference>
<keyword evidence="4" id="KW-0472">Membrane</keyword>
<dbReference type="PANTHER" id="PTHR24421">
    <property type="entry name" value="NITRATE/NITRITE SENSOR PROTEIN NARX-RELATED"/>
    <property type="match status" value="1"/>
</dbReference>
<evidence type="ECO:0000256" key="4">
    <source>
        <dbReference type="SAM" id="Phobius"/>
    </source>
</evidence>
<dbReference type="PANTHER" id="PTHR24421:SF61">
    <property type="entry name" value="OXYGEN SENSOR HISTIDINE KINASE NREB"/>
    <property type="match status" value="1"/>
</dbReference>
<dbReference type="Proteomes" id="UP000624325">
    <property type="component" value="Unassembled WGS sequence"/>
</dbReference>
<accession>A0ABQ4C0T3</accession>
<keyword evidence="2" id="KW-0418">Kinase</keyword>
<sequence length="403" mass="42419">MRRVVARHLAAAAALGVVFSALVTLGVWRYAAADARHTAERVGRQVAAAVLAPMSAHDIADPGAMFGYLDPFLRSGTVQRAKLFTVRDGQATVVYSDEPRDERLVEGLSPALRPGDMRVQAVPVNAVHQRENSLRGTRMEVFFGFDDSLGRPAALELYVPVDVAGTTARGVAVLLPVAIGGFAVVALLMLPGSVFAARRSALRHGHAAAELTRRDLARRLHDQVIPDLAAAGLLLERADGSTLVRRAHRLVTTDVARLRGLLTDLLPETAVRDPAVALRQAVERADTGSAPPVEVRVDPGLSVAPPTVLALQQIATELLRNAFRHAAASQIVVALAPAGRGAVALSVTDDGTGFDPGAAVPAGHVGLRLVGRLVADLHGRLDIATRPGGGTMVGVVIPSRPRR</sequence>
<dbReference type="Pfam" id="PF02518">
    <property type="entry name" value="HATPase_c"/>
    <property type="match status" value="1"/>
</dbReference>
<comment type="caution">
    <text evidence="6">The sequence shown here is derived from an EMBL/GenBank/DDBJ whole genome shotgun (WGS) entry which is preliminary data.</text>
</comment>
<dbReference type="InterPro" id="IPR050482">
    <property type="entry name" value="Sensor_HK_TwoCompSys"/>
</dbReference>
<reference evidence="6 7" key="1">
    <citation type="submission" date="2021-01" db="EMBL/GenBank/DDBJ databases">
        <title>Whole genome shotgun sequence of Asanoa iriomotensis NBRC 100142.</title>
        <authorList>
            <person name="Komaki H."/>
            <person name="Tamura T."/>
        </authorList>
    </citation>
    <scope>NUCLEOTIDE SEQUENCE [LARGE SCALE GENOMIC DNA]</scope>
    <source>
        <strain evidence="6 7">NBRC 100142</strain>
    </source>
</reference>
<evidence type="ECO:0000313" key="7">
    <source>
        <dbReference type="Proteomes" id="UP000624325"/>
    </source>
</evidence>
<dbReference type="RefSeq" id="WP_203702170.1">
    <property type="nucleotide sequence ID" value="NZ_BAAALU010000006.1"/>
</dbReference>
<evidence type="ECO:0000256" key="2">
    <source>
        <dbReference type="ARBA" id="ARBA00022777"/>
    </source>
</evidence>
<keyword evidence="1" id="KW-0808">Transferase</keyword>
<proteinExistence type="predicted"/>
<keyword evidence="3" id="KW-0902">Two-component regulatory system</keyword>
<dbReference type="InterPro" id="IPR036890">
    <property type="entry name" value="HATPase_C_sf"/>
</dbReference>
<dbReference type="InterPro" id="IPR003594">
    <property type="entry name" value="HATPase_dom"/>
</dbReference>
<keyword evidence="4" id="KW-1133">Transmembrane helix</keyword>
<dbReference type="PROSITE" id="PS50109">
    <property type="entry name" value="HIS_KIN"/>
    <property type="match status" value="1"/>
</dbReference>
<evidence type="ECO:0000256" key="1">
    <source>
        <dbReference type="ARBA" id="ARBA00022679"/>
    </source>
</evidence>
<dbReference type="EMBL" id="BONC01000014">
    <property type="protein sequence ID" value="GIF56386.1"/>
    <property type="molecule type" value="Genomic_DNA"/>
</dbReference>
<feature type="transmembrane region" description="Helical" evidence="4">
    <location>
        <begin position="173"/>
        <end position="197"/>
    </location>
</feature>
<dbReference type="CDD" id="cd16917">
    <property type="entry name" value="HATPase_UhpB-NarQ-NarX-like"/>
    <property type="match status" value="1"/>
</dbReference>
<gene>
    <name evidence="6" type="ORF">Air01nite_24810</name>
</gene>
<dbReference type="Gene3D" id="3.30.565.10">
    <property type="entry name" value="Histidine kinase-like ATPase, C-terminal domain"/>
    <property type="match status" value="1"/>
</dbReference>
<organism evidence="6 7">
    <name type="scientific">Asanoa iriomotensis</name>
    <dbReference type="NCBI Taxonomy" id="234613"/>
    <lineage>
        <taxon>Bacteria</taxon>
        <taxon>Bacillati</taxon>
        <taxon>Actinomycetota</taxon>
        <taxon>Actinomycetes</taxon>
        <taxon>Micromonosporales</taxon>
        <taxon>Micromonosporaceae</taxon>
        <taxon>Asanoa</taxon>
    </lineage>
</organism>
<dbReference type="SMART" id="SM00387">
    <property type="entry name" value="HATPase_c"/>
    <property type="match status" value="1"/>
</dbReference>
<feature type="domain" description="Histidine kinase" evidence="5">
    <location>
        <begin position="215"/>
        <end position="401"/>
    </location>
</feature>